<feature type="transmembrane region" description="Helical" evidence="5">
    <location>
        <begin position="177"/>
        <end position="197"/>
    </location>
</feature>
<dbReference type="Proteomes" id="UP001499938">
    <property type="component" value="Unassembled WGS sequence"/>
</dbReference>
<evidence type="ECO:0000256" key="2">
    <source>
        <dbReference type="ARBA" id="ARBA00022692"/>
    </source>
</evidence>
<gene>
    <name evidence="7" type="ORF">GCM10009811_12570</name>
</gene>
<dbReference type="PROSITE" id="PS50850">
    <property type="entry name" value="MFS"/>
    <property type="match status" value="1"/>
</dbReference>
<evidence type="ECO:0000256" key="3">
    <source>
        <dbReference type="ARBA" id="ARBA00022989"/>
    </source>
</evidence>
<keyword evidence="4 5" id="KW-0472">Membrane</keyword>
<reference evidence="8" key="1">
    <citation type="journal article" date="2019" name="Int. J. Syst. Evol. Microbiol.">
        <title>The Global Catalogue of Microorganisms (GCM) 10K type strain sequencing project: providing services to taxonomists for standard genome sequencing and annotation.</title>
        <authorList>
            <consortium name="The Broad Institute Genomics Platform"/>
            <consortium name="The Broad Institute Genome Sequencing Center for Infectious Disease"/>
            <person name="Wu L."/>
            <person name="Ma J."/>
        </authorList>
    </citation>
    <scope>NUCLEOTIDE SEQUENCE [LARGE SCALE GENOMIC DNA]</scope>
    <source>
        <strain evidence="8">JCM 15592</strain>
    </source>
</reference>
<dbReference type="PANTHER" id="PTHR23542:SF1">
    <property type="entry name" value="MAJOR FACILITATOR SUPERFAMILY (MFS) PROFILE DOMAIN-CONTAINING PROTEIN"/>
    <property type="match status" value="1"/>
</dbReference>
<dbReference type="Pfam" id="PF07690">
    <property type="entry name" value="MFS_1"/>
    <property type="match status" value="1"/>
</dbReference>
<sequence>MRRLFAPYRVLRVMPSATHFFATAYIARLGTSMIGVSIVVMVAARYDSYALAGLVSFVGLMSMALGGPLVARAVDRYGQRRVALPCGIISIGCLAALAVEAYVGAPAWVLVVTNLGQAFAPAVGTLVRTRWSHLLQDRPADLHVANSFEQVAEESCFVMGPALGAGLASWLFPEAGLLVSVVLFAAGLLGLLAHTVSEPPVHVSDEAHDIFGAFRTPGLIQLALTLTLTGAVFGGMDVVVLAYAEDQGVEALGGVIVGFFAAGSLVGGLVYGVLPVDGPIARRMLVWTFAMFALMFPLLWVPNIPVLALNGFLGGLAVAPTLITAMTLCPRLVPAGQLNEGMTIVVTGLLVGVGVGSAVAGQVIESYGAHRAFIVPIAAAAIAFVIAALGRGWLTGAERRALDTPVAAA</sequence>
<feature type="transmembrane region" description="Helical" evidence="5">
    <location>
        <begin position="284"/>
        <end position="301"/>
    </location>
</feature>
<feature type="transmembrane region" description="Helical" evidence="5">
    <location>
        <begin position="307"/>
        <end position="329"/>
    </location>
</feature>
<dbReference type="SUPFAM" id="SSF103473">
    <property type="entry name" value="MFS general substrate transporter"/>
    <property type="match status" value="1"/>
</dbReference>
<accession>A0ABN2LI72</accession>
<dbReference type="Gene3D" id="1.20.1250.20">
    <property type="entry name" value="MFS general substrate transporter like domains"/>
    <property type="match status" value="1"/>
</dbReference>
<dbReference type="InterPro" id="IPR011701">
    <property type="entry name" value="MFS"/>
</dbReference>
<dbReference type="RefSeq" id="WP_344082623.1">
    <property type="nucleotide sequence ID" value="NZ_BAAAPO010000021.1"/>
</dbReference>
<dbReference type="InterPro" id="IPR020846">
    <property type="entry name" value="MFS_dom"/>
</dbReference>
<name>A0ABN2LI72_9MICO</name>
<feature type="transmembrane region" description="Helical" evidence="5">
    <location>
        <begin position="341"/>
        <end position="364"/>
    </location>
</feature>
<feature type="transmembrane region" description="Helical" evidence="5">
    <location>
        <begin position="218"/>
        <end position="243"/>
    </location>
</feature>
<proteinExistence type="predicted"/>
<feature type="transmembrane region" description="Helical" evidence="5">
    <location>
        <begin position="49"/>
        <end position="70"/>
    </location>
</feature>
<dbReference type="InterPro" id="IPR036259">
    <property type="entry name" value="MFS_trans_sf"/>
</dbReference>
<feature type="transmembrane region" description="Helical" evidence="5">
    <location>
        <begin position="82"/>
        <end position="105"/>
    </location>
</feature>
<keyword evidence="2 5" id="KW-0812">Transmembrane</keyword>
<evidence type="ECO:0000313" key="8">
    <source>
        <dbReference type="Proteomes" id="UP001499938"/>
    </source>
</evidence>
<dbReference type="PANTHER" id="PTHR23542">
    <property type="match status" value="1"/>
</dbReference>
<feature type="transmembrane region" description="Helical" evidence="5">
    <location>
        <begin position="370"/>
        <end position="390"/>
    </location>
</feature>
<evidence type="ECO:0000256" key="1">
    <source>
        <dbReference type="ARBA" id="ARBA00004651"/>
    </source>
</evidence>
<evidence type="ECO:0000256" key="5">
    <source>
        <dbReference type="SAM" id="Phobius"/>
    </source>
</evidence>
<keyword evidence="8" id="KW-1185">Reference proteome</keyword>
<evidence type="ECO:0000259" key="6">
    <source>
        <dbReference type="PROSITE" id="PS50850"/>
    </source>
</evidence>
<comment type="subcellular location">
    <subcellularLocation>
        <location evidence="1">Cell membrane</location>
        <topology evidence="1">Multi-pass membrane protein</topology>
    </subcellularLocation>
</comment>
<keyword evidence="3 5" id="KW-1133">Transmembrane helix</keyword>
<dbReference type="EMBL" id="BAAAPO010000021">
    <property type="protein sequence ID" value="GAA1789128.1"/>
    <property type="molecule type" value="Genomic_DNA"/>
</dbReference>
<evidence type="ECO:0000313" key="7">
    <source>
        <dbReference type="EMBL" id="GAA1789128.1"/>
    </source>
</evidence>
<feature type="transmembrane region" description="Helical" evidence="5">
    <location>
        <begin position="249"/>
        <end position="272"/>
    </location>
</feature>
<feature type="domain" description="Major facilitator superfamily (MFS) profile" evidence="6">
    <location>
        <begin position="218"/>
        <end position="409"/>
    </location>
</feature>
<evidence type="ECO:0000256" key="4">
    <source>
        <dbReference type="ARBA" id="ARBA00023136"/>
    </source>
</evidence>
<comment type="caution">
    <text evidence="7">The sequence shown here is derived from an EMBL/GenBank/DDBJ whole genome shotgun (WGS) entry which is preliminary data.</text>
</comment>
<organism evidence="7 8">
    <name type="scientific">Nostocoides veronense</name>
    <dbReference type="NCBI Taxonomy" id="330836"/>
    <lineage>
        <taxon>Bacteria</taxon>
        <taxon>Bacillati</taxon>
        <taxon>Actinomycetota</taxon>
        <taxon>Actinomycetes</taxon>
        <taxon>Micrococcales</taxon>
        <taxon>Intrasporangiaceae</taxon>
        <taxon>Nostocoides</taxon>
    </lineage>
</organism>
<feature type="transmembrane region" description="Helical" evidence="5">
    <location>
        <begin position="20"/>
        <end position="43"/>
    </location>
</feature>
<protein>
    <submittedName>
        <fullName evidence="7">MFS transporter</fullName>
    </submittedName>
</protein>